<accession>A0ABQ9GCV2</accession>
<evidence type="ECO:0000313" key="2">
    <source>
        <dbReference type="EMBL" id="KAJ8868904.1"/>
    </source>
</evidence>
<evidence type="ECO:0000313" key="3">
    <source>
        <dbReference type="Proteomes" id="UP001159363"/>
    </source>
</evidence>
<name>A0ABQ9GCV2_9NEOP</name>
<feature type="region of interest" description="Disordered" evidence="1">
    <location>
        <begin position="55"/>
        <end position="148"/>
    </location>
</feature>
<gene>
    <name evidence="2" type="ORF">PR048_030445</name>
</gene>
<feature type="compositionally biased region" description="Basic and acidic residues" evidence="1">
    <location>
        <begin position="133"/>
        <end position="148"/>
    </location>
</feature>
<proteinExistence type="predicted"/>
<comment type="caution">
    <text evidence="2">The sequence shown here is derived from an EMBL/GenBank/DDBJ whole genome shotgun (WGS) entry which is preliminary data.</text>
</comment>
<dbReference type="EMBL" id="JARBHB010000014">
    <property type="protein sequence ID" value="KAJ8868904.1"/>
    <property type="molecule type" value="Genomic_DNA"/>
</dbReference>
<feature type="compositionally biased region" description="Polar residues" evidence="1">
    <location>
        <begin position="109"/>
        <end position="122"/>
    </location>
</feature>
<protein>
    <submittedName>
        <fullName evidence="2">Uncharacterized protein</fullName>
    </submittedName>
</protein>
<organism evidence="2 3">
    <name type="scientific">Dryococelus australis</name>
    <dbReference type="NCBI Taxonomy" id="614101"/>
    <lineage>
        <taxon>Eukaryota</taxon>
        <taxon>Metazoa</taxon>
        <taxon>Ecdysozoa</taxon>
        <taxon>Arthropoda</taxon>
        <taxon>Hexapoda</taxon>
        <taxon>Insecta</taxon>
        <taxon>Pterygota</taxon>
        <taxon>Neoptera</taxon>
        <taxon>Polyneoptera</taxon>
        <taxon>Phasmatodea</taxon>
        <taxon>Verophasmatodea</taxon>
        <taxon>Anareolatae</taxon>
        <taxon>Phasmatidae</taxon>
        <taxon>Eurycanthinae</taxon>
        <taxon>Dryococelus</taxon>
    </lineage>
</organism>
<evidence type="ECO:0000256" key="1">
    <source>
        <dbReference type="SAM" id="MobiDB-lite"/>
    </source>
</evidence>
<reference evidence="2 3" key="1">
    <citation type="submission" date="2023-02" db="EMBL/GenBank/DDBJ databases">
        <title>LHISI_Scaffold_Assembly.</title>
        <authorList>
            <person name="Stuart O.P."/>
            <person name="Cleave R."/>
            <person name="Magrath M.J.L."/>
            <person name="Mikheyev A.S."/>
        </authorList>
    </citation>
    <scope>NUCLEOTIDE SEQUENCE [LARGE SCALE GENOMIC DNA]</scope>
    <source>
        <strain evidence="2">Daus_M_001</strain>
        <tissue evidence="2">Leg muscle</tissue>
    </source>
</reference>
<dbReference type="Proteomes" id="UP001159363">
    <property type="component" value="Chromosome 13"/>
</dbReference>
<keyword evidence="3" id="KW-1185">Reference proteome</keyword>
<sequence length="148" mass="16107">MLHVGCWMFSPQDLVYAKKMGRRSKWVLTIIIEMSGPLSYKVTTNVGSADKVACGSATANASPHAVEEGKDQSTQDSMGEVRGSQELRPPSPVEEAEFRGFAPSLPTHRGQTSSSQCLSGKSSEAKSLASTRPTRESSKPNWRKDFVM</sequence>